<dbReference type="GO" id="GO:0016020">
    <property type="term" value="C:membrane"/>
    <property type="evidence" value="ECO:0007669"/>
    <property type="project" value="UniProtKB-SubCell"/>
</dbReference>
<evidence type="ECO:0000256" key="2">
    <source>
        <dbReference type="ARBA" id="ARBA00022692"/>
    </source>
</evidence>
<gene>
    <name evidence="7" type="ORF">HMPREF1541_02753</name>
</gene>
<feature type="transmembrane region" description="Helical" evidence="6">
    <location>
        <begin position="466"/>
        <end position="485"/>
    </location>
</feature>
<dbReference type="OrthoDB" id="4137041at2759"/>
<reference evidence="7 8" key="1">
    <citation type="submission" date="2013-03" db="EMBL/GenBank/DDBJ databases">
        <title>The Genome Sequence of Phialophora europaea CBS 101466.</title>
        <authorList>
            <consortium name="The Broad Institute Genomics Platform"/>
            <person name="Cuomo C."/>
            <person name="de Hoog S."/>
            <person name="Gorbushina A."/>
            <person name="Walker B."/>
            <person name="Young S.K."/>
            <person name="Zeng Q."/>
            <person name="Gargeya S."/>
            <person name="Fitzgerald M."/>
            <person name="Haas B."/>
            <person name="Abouelleil A."/>
            <person name="Allen A.W."/>
            <person name="Alvarado L."/>
            <person name="Arachchi H.M."/>
            <person name="Berlin A.M."/>
            <person name="Chapman S.B."/>
            <person name="Gainer-Dewar J."/>
            <person name="Goldberg J."/>
            <person name="Griggs A."/>
            <person name="Gujja S."/>
            <person name="Hansen M."/>
            <person name="Howarth C."/>
            <person name="Imamovic A."/>
            <person name="Ireland A."/>
            <person name="Larimer J."/>
            <person name="McCowan C."/>
            <person name="Murphy C."/>
            <person name="Pearson M."/>
            <person name="Poon T.W."/>
            <person name="Priest M."/>
            <person name="Roberts A."/>
            <person name="Saif S."/>
            <person name="Shea T."/>
            <person name="Sisk P."/>
            <person name="Sykes S."/>
            <person name="Wortman J."/>
            <person name="Nusbaum C."/>
            <person name="Birren B."/>
        </authorList>
    </citation>
    <scope>NUCLEOTIDE SEQUENCE [LARGE SCALE GENOMIC DNA]</scope>
    <source>
        <strain evidence="7 8">CBS 101466</strain>
    </source>
</reference>
<feature type="transmembrane region" description="Helical" evidence="6">
    <location>
        <begin position="497"/>
        <end position="517"/>
    </location>
</feature>
<keyword evidence="4 6" id="KW-0472">Membrane</keyword>
<dbReference type="VEuPathDB" id="FungiDB:HMPREF1541_02753"/>
<protein>
    <submittedName>
        <fullName evidence="7">Uncharacterized protein</fullName>
    </submittedName>
</protein>
<evidence type="ECO:0000256" key="4">
    <source>
        <dbReference type="ARBA" id="ARBA00023136"/>
    </source>
</evidence>
<feature type="compositionally biased region" description="Polar residues" evidence="5">
    <location>
        <begin position="559"/>
        <end position="573"/>
    </location>
</feature>
<evidence type="ECO:0000256" key="5">
    <source>
        <dbReference type="SAM" id="MobiDB-lite"/>
    </source>
</evidence>
<keyword evidence="8" id="KW-1185">Reference proteome</keyword>
<dbReference type="InParanoid" id="W2S6N6"/>
<evidence type="ECO:0000256" key="3">
    <source>
        <dbReference type="ARBA" id="ARBA00022989"/>
    </source>
</evidence>
<evidence type="ECO:0000313" key="8">
    <source>
        <dbReference type="Proteomes" id="UP000030752"/>
    </source>
</evidence>
<proteinExistence type="predicted"/>
<dbReference type="RefSeq" id="XP_008715330.1">
    <property type="nucleotide sequence ID" value="XM_008717108.1"/>
</dbReference>
<keyword evidence="2 6" id="KW-0812">Transmembrane</keyword>
<dbReference type="Gene3D" id="1.20.58.340">
    <property type="entry name" value="Magnesium transport protein CorA, transmembrane region"/>
    <property type="match status" value="1"/>
</dbReference>
<dbReference type="HOGENOM" id="CLU_023638_0_0_1"/>
<dbReference type="STRING" id="1220924.W2S6N6"/>
<feature type="region of interest" description="Disordered" evidence="5">
    <location>
        <begin position="1"/>
        <end position="38"/>
    </location>
</feature>
<keyword evidence="3 6" id="KW-1133">Transmembrane helix</keyword>
<feature type="compositionally biased region" description="Basic and acidic residues" evidence="5">
    <location>
        <begin position="19"/>
        <end position="33"/>
    </location>
</feature>
<comment type="subcellular location">
    <subcellularLocation>
        <location evidence="1">Membrane</location>
        <topology evidence="1">Multi-pass membrane protein</topology>
    </subcellularLocation>
</comment>
<sequence>MASAPADPTDAQTDSNGGDQRDDRAHEPVRTSEKYGSLILQHSKRSRLRHYHTGLNYRALAKFLEREPQPVSPTQGRTDSHDFLVIRTFARERGERSTRTYTANDVHRFEQAPSEKNISKVIFMRGLASRAWLNALGNHYRLDPEFFRRHLEFTPSIDYHDLPSVPSVSRRMVTIRVSTIFRRRTALPQIELQHARQGEDLAVRKYQREVDRHGGIGTSIVRGLSFQNETTFTLEQAMTICAVKQDDDVRVIVWMDAGLHLDSLNATRTLTRCGSGDLECAPIFQHRYKIALQTFEDAPESGGTFREPSTQSFANLAYHYGATLDPKAVPLDTIYALSELFSFAAHANCQLMNLLQAQITKTTKSFREDMESALKELDYLREMVKDRQQNIAEVKSCIEGRGDPKWPRADLALETCKTLLTDWDYLHRRCESLTAQCTEGANMIANAALLEESKKSMSQQKKVSKLTLLAFFFLPLQLATGVCGMNFKEFGQGERGIWWFPVILIPILAVALILLFWDGLTPLLRHDQRQQTTAAEQAEHNGSVSLNMPQTWDAPAPAPNTSATRRSSRQTGA</sequence>
<dbReference type="InterPro" id="IPR045863">
    <property type="entry name" value="CorA_TM1_TM2"/>
</dbReference>
<organism evidence="7 8">
    <name type="scientific">Cyphellophora europaea (strain CBS 101466)</name>
    <name type="common">Phialophora europaea</name>
    <dbReference type="NCBI Taxonomy" id="1220924"/>
    <lineage>
        <taxon>Eukaryota</taxon>
        <taxon>Fungi</taxon>
        <taxon>Dikarya</taxon>
        <taxon>Ascomycota</taxon>
        <taxon>Pezizomycotina</taxon>
        <taxon>Eurotiomycetes</taxon>
        <taxon>Chaetothyriomycetidae</taxon>
        <taxon>Chaetothyriales</taxon>
        <taxon>Cyphellophoraceae</taxon>
        <taxon>Cyphellophora</taxon>
    </lineage>
</organism>
<dbReference type="eggNOG" id="ENOG502SJAG">
    <property type="taxonomic scope" value="Eukaryota"/>
</dbReference>
<feature type="region of interest" description="Disordered" evidence="5">
    <location>
        <begin position="536"/>
        <end position="573"/>
    </location>
</feature>
<evidence type="ECO:0000313" key="7">
    <source>
        <dbReference type="EMBL" id="ETN43594.1"/>
    </source>
</evidence>
<accession>W2S6N6</accession>
<dbReference type="Proteomes" id="UP000030752">
    <property type="component" value="Unassembled WGS sequence"/>
</dbReference>
<feature type="compositionally biased region" description="Polar residues" evidence="5">
    <location>
        <begin position="540"/>
        <end position="550"/>
    </location>
</feature>
<evidence type="ECO:0000256" key="1">
    <source>
        <dbReference type="ARBA" id="ARBA00004141"/>
    </source>
</evidence>
<name>W2S6N6_CYPE1</name>
<dbReference type="EMBL" id="KB822718">
    <property type="protein sequence ID" value="ETN43594.1"/>
    <property type="molecule type" value="Genomic_DNA"/>
</dbReference>
<dbReference type="GeneID" id="19970092"/>
<dbReference type="AlphaFoldDB" id="W2S6N6"/>
<evidence type="ECO:0000256" key="6">
    <source>
        <dbReference type="SAM" id="Phobius"/>
    </source>
</evidence>
<dbReference type="SUPFAM" id="SSF144083">
    <property type="entry name" value="Magnesium transport protein CorA, transmembrane region"/>
    <property type="match status" value="1"/>
</dbReference>